<keyword evidence="3" id="KW-1185">Reference proteome</keyword>
<proteinExistence type="predicted"/>
<reference evidence="2" key="1">
    <citation type="submission" date="2025-08" db="UniProtKB">
        <authorList>
            <consortium name="Ensembl"/>
        </authorList>
    </citation>
    <scope>IDENTIFICATION</scope>
</reference>
<accession>A0A8D0BT16</accession>
<dbReference type="AlphaFoldDB" id="A0A8D0BT16"/>
<feature type="region of interest" description="Disordered" evidence="1">
    <location>
        <begin position="56"/>
        <end position="83"/>
    </location>
</feature>
<name>A0A8D0BT16_SALMN</name>
<protein>
    <submittedName>
        <fullName evidence="2">Uncharacterized protein</fullName>
    </submittedName>
</protein>
<sequence>LRALCLPPGLPRRVLPAVWPHRPGGPGGLQEQPGSSVSGMEASLWAEGQPWLVATAAGSEQTQEPERKGEGRAGKEERNGCCQLPGALPRSVDLRTRVGKGDTALLLPALPGSAGVEVLVEAAGGWAAFAPPGCSSACRKPLWRIRMRQEVLLFLSRPTRNG</sequence>
<evidence type="ECO:0000256" key="1">
    <source>
        <dbReference type="SAM" id="MobiDB-lite"/>
    </source>
</evidence>
<dbReference type="Ensembl" id="ENSSMRT00000014920.1">
    <property type="protein sequence ID" value="ENSSMRP00000012802.1"/>
    <property type="gene ID" value="ENSSMRG00000009987.1"/>
</dbReference>
<evidence type="ECO:0000313" key="2">
    <source>
        <dbReference type="Ensembl" id="ENSSMRP00000012802.1"/>
    </source>
</evidence>
<organism evidence="2 3">
    <name type="scientific">Salvator merianae</name>
    <name type="common">Argentine black and white tegu</name>
    <name type="synonym">Tupinambis merianae</name>
    <dbReference type="NCBI Taxonomy" id="96440"/>
    <lineage>
        <taxon>Eukaryota</taxon>
        <taxon>Metazoa</taxon>
        <taxon>Chordata</taxon>
        <taxon>Craniata</taxon>
        <taxon>Vertebrata</taxon>
        <taxon>Euteleostomi</taxon>
        <taxon>Lepidosauria</taxon>
        <taxon>Squamata</taxon>
        <taxon>Bifurcata</taxon>
        <taxon>Unidentata</taxon>
        <taxon>Episquamata</taxon>
        <taxon>Laterata</taxon>
        <taxon>Teiioidea</taxon>
        <taxon>Teiidae</taxon>
        <taxon>Salvator</taxon>
    </lineage>
</organism>
<reference evidence="2" key="2">
    <citation type="submission" date="2025-09" db="UniProtKB">
        <authorList>
            <consortium name="Ensembl"/>
        </authorList>
    </citation>
    <scope>IDENTIFICATION</scope>
</reference>
<dbReference type="Proteomes" id="UP000694421">
    <property type="component" value="Unplaced"/>
</dbReference>
<feature type="compositionally biased region" description="Basic and acidic residues" evidence="1">
    <location>
        <begin position="64"/>
        <end position="79"/>
    </location>
</feature>
<feature type="region of interest" description="Disordered" evidence="1">
    <location>
        <begin position="17"/>
        <end position="36"/>
    </location>
</feature>
<evidence type="ECO:0000313" key="3">
    <source>
        <dbReference type="Proteomes" id="UP000694421"/>
    </source>
</evidence>